<dbReference type="InterPro" id="IPR011356">
    <property type="entry name" value="Leucine_aapep/pepB"/>
</dbReference>
<dbReference type="EMBL" id="JANBPT010000592">
    <property type="protein sequence ID" value="KAJ1916240.1"/>
    <property type="molecule type" value="Genomic_DNA"/>
</dbReference>
<evidence type="ECO:0000259" key="8">
    <source>
        <dbReference type="PROSITE" id="PS00631"/>
    </source>
</evidence>
<evidence type="ECO:0000256" key="7">
    <source>
        <dbReference type="SAM" id="MobiDB-lite"/>
    </source>
</evidence>
<dbReference type="GO" id="GO:0005737">
    <property type="term" value="C:cytoplasm"/>
    <property type="evidence" value="ECO:0007669"/>
    <property type="project" value="InterPro"/>
</dbReference>
<organism evidence="9 10">
    <name type="scientific">Tieghemiomyces parasiticus</name>
    <dbReference type="NCBI Taxonomy" id="78921"/>
    <lineage>
        <taxon>Eukaryota</taxon>
        <taxon>Fungi</taxon>
        <taxon>Fungi incertae sedis</taxon>
        <taxon>Zoopagomycota</taxon>
        <taxon>Kickxellomycotina</taxon>
        <taxon>Dimargaritomycetes</taxon>
        <taxon>Dimargaritales</taxon>
        <taxon>Dimargaritaceae</taxon>
        <taxon>Tieghemiomyces</taxon>
    </lineage>
</organism>
<comment type="catalytic activity">
    <reaction evidence="2">
        <text>Release of N-terminal proline from a peptide.</text>
        <dbReference type="EC" id="3.4.11.5"/>
    </reaction>
</comment>
<dbReference type="Pfam" id="PF02789">
    <property type="entry name" value="Peptidase_M17_N"/>
    <property type="match status" value="1"/>
</dbReference>
<keyword evidence="5" id="KW-0645">Protease</keyword>
<dbReference type="AlphaFoldDB" id="A0A9W8DSQ3"/>
<dbReference type="PROSITE" id="PS00631">
    <property type="entry name" value="CYTOSOL_AP"/>
    <property type="match status" value="1"/>
</dbReference>
<comment type="catalytic activity">
    <reaction evidence="1">
        <text>Release of an N-terminal amino acid, Xaa-|-Yaa-, in which Xaa is preferably Leu, but may be other amino acids including Pro although not Arg or Lys, and Yaa may be Pro. Amino acid amides and methyl esters are also readily hydrolyzed, but rates on arylamides are exceedingly low.</text>
        <dbReference type="EC" id="3.4.11.1"/>
    </reaction>
</comment>
<sequence length="544" mass="57407">MQNLVRSLTPPARHLSSATGRLSPRPSFDSLVIPVHQGTDLRERLTTLLPDPLGQQLGTQAAAAGSKGKLNECHILYPDVPALADLRRVALVGTGQAPEAREQTPGELDEKARVSVASAVKSLRSQGSKRIGVAVPEAHIAAAAAAASLALFDPTYAKTVAKPSAAPVVFPVTLADRQLSEEAATEAWERGWVYGEAQNLARRWMDTPANLMTPCAFAAEVETHLGPLTNVTVTAHDTDWAIAQKMGLFLGVAQGSAEPARFLEIHYRGAGAGAPTLGLVGKGVTFDTGGIDIKPWQGMEDMKADMGGAACVAATMYGIASLRMPINVVCAIPLCENMPGGRAVKPGDVLTAMNGQTVEVLNTDAEGRLILADALYYVSTVHRPSVLLDVATLTGAMAVALGSTYTGVFTNSDSLWSALNCAGNAQHELLWRMPMHPEYREVMRKSRVADLANLSASRGAGSCTAAMFLREFVGEPVRSDGEDDAAAEDRALRVESSGAPVHYAHLDIAGVMSSKAGNGYNHDGMSGRPTRALIAYVQQLAQAK</sequence>
<evidence type="ECO:0000256" key="1">
    <source>
        <dbReference type="ARBA" id="ARBA00000135"/>
    </source>
</evidence>
<dbReference type="HAMAP" id="MF_00181">
    <property type="entry name" value="Cytosol_peptidase_M17"/>
    <property type="match status" value="1"/>
</dbReference>
<dbReference type="Gene3D" id="3.40.630.10">
    <property type="entry name" value="Zn peptidases"/>
    <property type="match status" value="1"/>
</dbReference>
<name>A0A9W8DSQ3_9FUNG</name>
<feature type="domain" description="Cytosol aminopeptidase" evidence="8">
    <location>
        <begin position="362"/>
        <end position="369"/>
    </location>
</feature>
<evidence type="ECO:0000313" key="10">
    <source>
        <dbReference type="Proteomes" id="UP001150569"/>
    </source>
</evidence>
<dbReference type="GO" id="GO:0006508">
    <property type="term" value="P:proteolysis"/>
    <property type="evidence" value="ECO:0007669"/>
    <property type="project" value="UniProtKB-KW"/>
</dbReference>
<dbReference type="CDD" id="cd00433">
    <property type="entry name" value="Peptidase_M17"/>
    <property type="match status" value="1"/>
</dbReference>
<keyword evidence="6" id="KW-0378">Hydrolase</keyword>
<evidence type="ECO:0000313" key="9">
    <source>
        <dbReference type="EMBL" id="KAJ1916240.1"/>
    </source>
</evidence>
<dbReference type="PANTHER" id="PTHR11963">
    <property type="entry name" value="LEUCINE AMINOPEPTIDASE-RELATED"/>
    <property type="match status" value="1"/>
</dbReference>
<reference evidence="9" key="1">
    <citation type="submission" date="2022-07" db="EMBL/GenBank/DDBJ databases">
        <title>Phylogenomic reconstructions and comparative analyses of Kickxellomycotina fungi.</title>
        <authorList>
            <person name="Reynolds N.K."/>
            <person name="Stajich J.E."/>
            <person name="Barry K."/>
            <person name="Grigoriev I.V."/>
            <person name="Crous P."/>
            <person name="Smith M.E."/>
        </authorList>
    </citation>
    <scope>NUCLEOTIDE SEQUENCE</scope>
    <source>
        <strain evidence="9">RSA 861</strain>
    </source>
</reference>
<evidence type="ECO:0000256" key="3">
    <source>
        <dbReference type="ARBA" id="ARBA00009528"/>
    </source>
</evidence>
<accession>A0A9W8DSQ3</accession>
<dbReference type="SUPFAM" id="SSF52949">
    <property type="entry name" value="Macro domain-like"/>
    <property type="match status" value="1"/>
</dbReference>
<protein>
    <recommendedName>
        <fullName evidence="8">Cytosol aminopeptidase domain-containing protein</fullName>
    </recommendedName>
</protein>
<keyword evidence="4" id="KW-0031">Aminopeptidase</keyword>
<dbReference type="InterPro" id="IPR000819">
    <property type="entry name" value="Peptidase_M17_C"/>
</dbReference>
<dbReference type="PANTHER" id="PTHR11963:SF23">
    <property type="entry name" value="CYTOSOL AMINOPEPTIDASE"/>
    <property type="match status" value="1"/>
</dbReference>
<dbReference type="InterPro" id="IPR008283">
    <property type="entry name" value="Peptidase_M17_N"/>
</dbReference>
<dbReference type="Pfam" id="PF00883">
    <property type="entry name" value="Peptidase_M17"/>
    <property type="match status" value="1"/>
</dbReference>
<keyword evidence="10" id="KW-1185">Reference proteome</keyword>
<gene>
    <name evidence="9" type="ORF">IWQ60_008165</name>
</gene>
<evidence type="ECO:0000256" key="5">
    <source>
        <dbReference type="ARBA" id="ARBA00022670"/>
    </source>
</evidence>
<dbReference type="Gene3D" id="3.40.220.10">
    <property type="entry name" value="Leucine Aminopeptidase, subunit E, domain 1"/>
    <property type="match status" value="1"/>
</dbReference>
<dbReference type="PRINTS" id="PR00481">
    <property type="entry name" value="LAMNOPPTDASE"/>
</dbReference>
<dbReference type="Proteomes" id="UP001150569">
    <property type="component" value="Unassembled WGS sequence"/>
</dbReference>
<dbReference type="InterPro" id="IPR043472">
    <property type="entry name" value="Macro_dom-like"/>
</dbReference>
<evidence type="ECO:0000256" key="6">
    <source>
        <dbReference type="ARBA" id="ARBA00022801"/>
    </source>
</evidence>
<dbReference type="InterPro" id="IPR023042">
    <property type="entry name" value="Peptidase_M17_leu_NH2_pept"/>
</dbReference>
<feature type="region of interest" description="Disordered" evidence="7">
    <location>
        <begin position="1"/>
        <end position="28"/>
    </location>
</feature>
<dbReference type="GO" id="GO:0070006">
    <property type="term" value="F:metalloaminopeptidase activity"/>
    <property type="evidence" value="ECO:0007669"/>
    <property type="project" value="InterPro"/>
</dbReference>
<dbReference type="SUPFAM" id="SSF53187">
    <property type="entry name" value="Zn-dependent exopeptidases"/>
    <property type="match status" value="1"/>
</dbReference>
<proteinExistence type="inferred from homology"/>
<comment type="caution">
    <text evidence="9">The sequence shown here is derived from an EMBL/GenBank/DDBJ whole genome shotgun (WGS) entry which is preliminary data.</text>
</comment>
<comment type="similarity">
    <text evidence="3">Belongs to the peptidase M17 family.</text>
</comment>
<evidence type="ECO:0000256" key="4">
    <source>
        <dbReference type="ARBA" id="ARBA00022438"/>
    </source>
</evidence>
<evidence type="ECO:0000256" key="2">
    <source>
        <dbReference type="ARBA" id="ARBA00001585"/>
    </source>
</evidence>
<dbReference type="OrthoDB" id="412814at2759"/>
<dbReference type="GO" id="GO:0030145">
    <property type="term" value="F:manganese ion binding"/>
    <property type="evidence" value="ECO:0007669"/>
    <property type="project" value="InterPro"/>
</dbReference>